<dbReference type="PANTHER" id="PTHR21600">
    <property type="entry name" value="MITOCHONDRIAL RNA PSEUDOURIDINE SYNTHASE"/>
    <property type="match status" value="1"/>
</dbReference>
<dbReference type="InterPro" id="IPR050188">
    <property type="entry name" value="RluA_PseudoU_synthase"/>
</dbReference>
<dbReference type="GO" id="GO:0003723">
    <property type="term" value="F:RNA binding"/>
    <property type="evidence" value="ECO:0007669"/>
    <property type="project" value="InterPro"/>
</dbReference>
<dbReference type="InterPro" id="IPR020103">
    <property type="entry name" value="PsdUridine_synth_cat_dom_sf"/>
</dbReference>
<gene>
    <name evidence="4" type="ORF">SSA02_18910</name>
</gene>
<sequence>MPSPFPYPILYRSPRLVVIDKPAGLPVHPGPRTERSVETLFPLLSRRKDGPWLAHRLDTDTSGCLMIALRKQALIEAQALFATGKIRKIYRAVVENAPAAESGLIDRPIRKVSTSQGWYMESHEAGQPARTSWRVLSRGKKHALLELGLLTGRTHQARLHCALLGCPILGDARYGAIPGPLHLVSWRLDAELSTETISARAEIPPHMRQSCQDFGLVLP</sequence>
<dbReference type="GO" id="GO:0000455">
    <property type="term" value="P:enzyme-directed rRNA pseudouridine synthesis"/>
    <property type="evidence" value="ECO:0007669"/>
    <property type="project" value="TreeGrafter"/>
</dbReference>
<dbReference type="GO" id="GO:0009982">
    <property type="term" value="F:pseudouridine synthase activity"/>
    <property type="evidence" value="ECO:0007669"/>
    <property type="project" value="InterPro"/>
</dbReference>
<protein>
    <submittedName>
        <fullName evidence="4">RNA pseudouridine synthase</fullName>
    </submittedName>
</protein>
<dbReference type="PANTHER" id="PTHR21600:SF44">
    <property type="entry name" value="RIBOSOMAL LARGE SUBUNIT PSEUDOURIDINE SYNTHASE D"/>
    <property type="match status" value="1"/>
</dbReference>
<feature type="domain" description="Pseudouridine synthase RsuA/RluA-like" evidence="3">
    <location>
        <begin position="16"/>
        <end position="162"/>
    </location>
</feature>
<evidence type="ECO:0000313" key="5">
    <source>
        <dbReference type="Proteomes" id="UP000321405"/>
    </source>
</evidence>
<dbReference type="InterPro" id="IPR006145">
    <property type="entry name" value="PsdUridine_synth_RsuA/RluA"/>
</dbReference>
<evidence type="ECO:0000259" key="3">
    <source>
        <dbReference type="Pfam" id="PF00849"/>
    </source>
</evidence>
<accession>A0A511BXH9</accession>
<evidence type="ECO:0000313" key="4">
    <source>
        <dbReference type="EMBL" id="GEL02728.1"/>
    </source>
</evidence>
<dbReference type="SUPFAM" id="SSF55120">
    <property type="entry name" value="Pseudouridine synthase"/>
    <property type="match status" value="1"/>
</dbReference>
<evidence type="ECO:0000256" key="2">
    <source>
        <dbReference type="ARBA" id="ARBA00023235"/>
    </source>
</evidence>
<dbReference type="OrthoDB" id="9807829at2"/>
<proteinExistence type="inferred from homology"/>
<organism evidence="4 5">
    <name type="scientific">Swaminathania salitolerans</name>
    <dbReference type="NCBI Taxonomy" id="182838"/>
    <lineage>
        <taxon>Bacteria</taxon>
        <taxon>Pseudomonadati</taxon>
        <taxon>Pseudomonadota</taxon>
        <taxon>Alphaproteobacteria</taxon>
        <taxon>Acetobacterales</taxon>
        <taxon>Acetobacteraceae</taxon>
        <taxon>Swaminathania</taxon>
    </lineage>
</organism>
<comment type="caution">
    <text evidence="4">The sequence shown here is derived from an EMBL/GenBank/DDBJ whole genome shotgun (WGS) entry which is preliminary data.</text>
</comment>
<keyword evidence="5" id="KW-1185">Reference proteome</keyword>
<comment type="similarity">
    <text evidence="1">Belongs to the pseudouridine synthase RluA family.</text>
</comment>
<dbReference type="AlphaFoldDB" id="A0A511BXH9"/>
<dbReference type="Pfam" id="PF00849">
    <property type="entry name" value="PseudoU_synth_2"/>
    <property type="match status" value="1"/>
</dbReference>
<dbReference type="RefSeq" id="WP_147093801.1">
    <property type="nucleotide sequence ID" value="NZ_BJVC01000004.1"/>
</dbReference>
<dbReference type="GO" id="GO:0140098">
    <property type="term" value="F:catalytic activity, acting on RNA"/>
    <property type="evidence" value="ECO:0007669"/>
    <property type="project" value="UniProtKB-ARBA"/>
</dbReference>
<dbReference type="Gene3D" id="3.30.2350.10">
    <property type="entry name" value="Pseudouridine synthase"/>
    <property type="match status" value="1"/>
</dbReference>
<dbReference type="InterPro" id="IPR006224">
    <property type="entry name" value="PsdUridine_synth_RluA-like_CS"/>
</dbReference>
<reference evidence="4 5" key="1">
    <citation type="submission" date="2019-07" db="EMBL/GenBank/DDBJ databases">
        <title>Whole genome shotgun sequence of Swaminathania salitolerans NBRC 104436.</title>
        <authorList>
            <person name="Hosoyama A."/>
            <person name="Uohara A."/>
            <person name="Ohji S."/>
            <person name="Ichikawa N."/>
        </authorList>
    </citation>
    <scope>NUCLEOTIDE SEQUENCE [LARGE SCALE GENOMIC DNA]</scope>
    <source>
        <strain evidence="4 5">NBRC 104436</strain>
    </source>
</reference>
<name>A0A511BXH9_9PROT</name>
<dbReference type="PROSITE" id="PS01129">
    <property type="entry name" value="PSI_RLU"/>
    <property type="match status" value="1"/>
</dbReference>
<keyword evidence="2" id="KW-0413">Isomerase</keyword>
<dbReference type="Proteomes" id="UP000321405">
    <property type="component" value="Unassembled WGS sequence"/>
</dbReference>
<dbReference type="CDD" id="cd02869">
    <property type="entry name" value="PseudoU_synth_RluA_like"/>
    <property type="match status" value="1"/>
</dbReference>
<dbReference type="EMBL" id="BJVC01000004">
    <property type="protein sequence ID" value="GEL02728.1"/>
    <property type="molecule type" value="Genomic_DNA"/>
</dbReference>
<evidence type="ECO:0000256" key="1">
    <source>
        <dbReference type="ARBA" id="ARBA00010876"/>
    </source>
</evidence>